<sequence length="96" mass="10715">MSHGYAKDKDALIKRLHRIEGQVRGIERMVEGDRYCIDILTQIAAVRTALEHVGARLLEDHVNHCVAGAIRSGDDAAVAHKTTELLEAVQRFVKTR</sequence>
<protein>
    <recommendedName>
        <fullName evidence="5">Transcriptional regulator</fullName>
    </recommendedName>
</protein>
<organism evidence="3 4">
    <name type="scientific">Gaiella occulta</name>
    <dbReference type="NCBI Taxonomy" id="1002870"/>
    <lineage>
        <taxon>Bacteria</taxon>
        <taxon>Bacillati</taxon>
        <taxon>Actinomycetota</taxon>
        <taxon>Thermoleophilia</taxon>
        <taxon>Gaiellales</taxon>
        <taxon>Gaiellaceae</taxon>
        <taxon>Gaiella</taxon>
    </lineage>
</organism>
<dbReference type="InterPro" id="IPR038390">
    <property type="entry name" value="Metal_Tscrpt_repr_sf"/>
</dbReference>
<evidence type="ECO:0000313" key="3">
    <source>
        <dbReference type="EMBL" id="RDI73649.1"/>
    </source>
</evidence>
<accession>A0A7M2YVP3</accession>
<reference evidence="3 4" key="1">
    <citation type="submission" date="2018-07" db="EMBL/GenBank/DDBJ databases">
        <title>High-quality-draft genome sequence of Gaiella occulta.</title>
        <authorList>
            <person name="Severino R."/>
            <person name="Froufe H.J.C."/>
            <person name="Rainey F.A."/>
            <person name="Barroso C."/>
            <person name="Albuquerque L."/>
            <person name="Lobo-Da-Cunha A."/>
            <person name="Da Costa M.S."/>
            <person name="Egas C."/>
        </authorList>
    </citation>
    <scope>NUCLEOTIDE SEQUENCE [LARGE SCALE GENOMIC DNA]</scope>
    <source>
        <strain evidence="3 4">F2-233</strain>
    </source>
</reference>
<dbReference type="AlphaFoldDB" id="A0A7M2YVP3"/>
<dbReference type="PANTHER" id="PTHR33677:SF3">
    <property type="entry name" value="COPPER-SENSING TRANSCRIPTIONAL REPRESSOR RICR"/>
    <property type="match status" value="1"/>
</dbReference>
<dbReference type="GO" id="GO:0003677">
    <property type="term" value="F:DNA binding"/>
    <property type="evidence" value="ECO:0007669"/>
    <property type="project" value="InterPro"/>
</dbReference>
<keyword evidence="2" id="KW-0186">Copper</keyword>
<keyword evidence="4" id="KW-1185">Reference proteome</keyword>
<dbReference type="Gene3D" id="1.20.58.1000">
    <property type="entry name" value="Metal-sensitive repressor, helix protomer"/>
    <property type="match status" value="1"/>
</dbReference>
<dbReference type="CDD" id="cd10148">
    <property type="entry name" value="CsoR-like_DUF156"/>
    <property type="match status" value="1"/>
</dbReference>
<dbReference type="Pfam" id="PF02583">
    <property type="entry name" value="Trns_repr_metal"/>
    <property type="match status" value="1"/>
</dbReference>
<dbReference type="OrthoDB" id="9811244at2"/>
<evidence type="ECO:0000313" key="4">
    <source>
        <dbReference type="Proteomes" id="UP000254134"/>
    </source>
</evidence>
<gene>
    <name evidence="3" type="ORF">Gocc_2562</name>
</gene>
<dbReference type="RefSeq" id="WP_114796973.1">
    <property type="nucleotide sequence ID" value="NZ_QQZY01000007.1"/>
</dbReference>
<evidence type="ECO:0000256" key="2">
    <source>
        <dbReference type="ARBA" id="ARBA00023008"/>
    </source>
</evidence>
<dbReference type="Proteomes" id="UP000254134">
    <property type="component" value="Unassembled WGS sequence"/>
</dbReference>
<comment type="caution">
    <text evidence="3">The sequence shown here is derived from an EMBL/GenBank/DDBJ whole genome shotgun (WGS) entry which is preliminary data.</text>
</comment>
<proteinExistence type="inferred from homology"/>
<name>A0A7M2YVP3_9ACTN</name>
<dbReference type="PANTHER" id="PTHR33677">
    <property type="entry name" value="TRANSCRIPTIONAL REPRESSOR FRMR-RELATED"/>
    <property type="match status" value="1"/>
</dbReference>
<evidence type="ECO:0000256" key="1">
    <source>
        <dbReference type="ARBA" id="ARBA00005428"/>
    </source>
</evidence>
<evidence type="ECO:0008006" key="5">
    <source>
        <dbReference type="Google" id="ProtNLM"/>
    </source>
</evidence>
<dbReference type="EMBL" id="QQZY01000007">
    <property type="protein sequence ID" value="RDI73649.1"/>
    <property type="molecule type" value="Genomic_DNA"/>
</dbReference>
<dbReference type="GO" id="GO:0046872">
    <property type="term" value="F:metal ion binding"/>
    <property type="evidence" value="ECO:0007669"/>
    <property type="project" value="InterPro"/>
</dbReference>
<dbReference type="GO" id="GO:0045892">
    <property type="term" value="P:negative regulation of DNA-templated transcription"/>
    <property type="evidence" value="ECO:0007669"/>
    <property type="project" value="UniProtKB-ARBA"/>
</dbReference>
<dbReference type="InterPro" id="IPR003735">
    <property type="entry name" value="Metal_Tscrpt_repr"/>
</dbReference>
<reference evidence="4" key="2">
    <citation type="journal article" date="2019" name="MicrobiologyOpen">
        <title>High-quality draft genome sequence of Gaiella occulta isolated from a 150 meter deep mineral water borehole and comparison with the genome sequences of other deep-branching lineages of the phylum Actinobacteria.</title>
        <authorList>
            <person name="Severino R."/>
            <person name="Froufe H.J.C."/>
            <person name="Barroso C."/>
            <person name="Albuquerque L."/>
            <person name="Lobo-da-Cunha A."/>
            <person name="da Costa M.S."/>
            <person name="Egas C."/>
        </authorList>
    </citation>
    <scope>NUCLEOTIDE SEQUENCE [LARGE SCALE GENOMIC DNA]</scope>
    <source>
        <strain evidence="4">F2-233</strain>
    </source>
</reference>
<comment type="similarity">
    <text evidence="1">Belongs to the CsoR family.</text>
</comment>